<keyword evidence="1" id="KW-0802">TPR repeat</keyword>
<evidence type="ECO:0000313" key="4">
    <source>
        <dbReference type="Proteomes" id="UP001597534"/>
    </source>
</evidence>
<dbReference type="PROSITE" id="PS50005">
    <property type="entry name" value="TPR"/>
    <property type="match status" value="1"/>
</dbReference>
<dbReference type="PANTHER" id="PTHR12558">
    <property type="entry name" value="CELL DIVISION CYCLE 16,23,27"/>
    <property type="match status" value="1"/>
</dbReference>
<evidence type="ECO:0000313" key="3">
    <source>
        <dbReference type="EMBL" id="MFD2892359.1"/>
    </source>
</evidence>
<dbReference type="Proteomes" id="UP001597534">
    <property type="component" value="Unassembled WGS sequence"/>
</dbReference>
<feature type="repeat" description="TPR" evidence="1">
    <location>
        <begin position="500"/>
        <end position="533"/>
    </location>
</feature>
<keyword evidence="4" id="KW-1185">Reference proteome</keyword>
<dbReference type="Gene3D" id="1.25.40.10">
    <property type="entry name" value="Tetratricopeptide repeat domain"/>
    <property type="match status" value="3"/>
</dbReference>
<dbReference type="SUPFAM" id="SSF48452">
    <property type="entry name" value="TPR-like"/>
    <property type="match status" value="2"/>
</dbReference>
<name>A0ABW5YPK3_9FLAO</name>
<dbReference type="PANTHER" id="PTHR12558:SF13">
    <property type="entry name" value="CELL DIVISION CYCLE PROTEIN 27 HOMOLOG"/>
    <property type="match status" value="1"/>
</dbReference>
<accession>A0ABW5YPK3</accession>
<proteinExistence type="predicted"/>
<dbReference type="Pfam" id="PF13174">
    <property type="entry name" value="TPR_6"/>
    <property type="match status" value="2"/>
</dbReference>
<evidence type="ECO:0000256" key="1">
    <source>
        <dbReference type="PROSITE-ProRule" id="PRU00339"/>
    </source>
</evidence>
<keyword evidence="2" id="KW-0732">Signal</keyword>
<evidence type="ECO:0000256" key="2">
    <source>
        <dbReference type="SAM" id="SignalP"/>
    </source>
</evidence>
<feature type="chain" id="PRO_5047109515" evidence="2">
    <location>
        <begin position="19"/>
        <end position="590"/>
    </location>
</feature>
<dbReference type="EMBL" id="JBHUPC010000013">
    <property type="protein sequence ID" value="MFD2892359.1"/>
    <property type="molecule type" value="Genomic_DNA"/>
</dbReference>
<protein>
    <submittedName>
        <fullName evidence="3">Tetratricopeptide repeat protein</fullName>
    </submittedName>
</protein>
<feature type="signal peptide" evidence="2">
    <location>
        <begin position="1"/>
        <end position="18"/>
    </location>
</feature>
<comment type="caution">
    <text evidence="3">The sequence shown here is derived from an EMBL/GenBank/DDBJ whole genome shotgun (WGS) entry which is preliminary data.</text>
</comment>
<gene>
    <name evidence="3" type="ORF">ACFS5J_10080</name>
</gene>
<reference evidence="4" key="1">
    <citation type="journal article" date="2019" name="Int. J. Syst. Evol. Microbiol.">
        <title>The Global Catalogue of Microorganisms (GCM) 10K type strain sequencing project: providing services to taxonomists for standard genome sequencing and annotation.</title>
        <authorList>
            <consortium name="The Broad Institute Genomics Platform"/>
            <consortium name="The Broad Institute Genome Sequencing Center for Infectious Disease"/>
            <person name="Wu L."/>
            <person name="Ma J."/>
        </authorList>
    </citation>
    <scope>NUCLEOTIDE SEQUENCE [LARGE SCALE GENOMIC DNA]</scope>
    <source>
        <strain evidence="4">KCTC 22671</strain>
    </source>
</reference>
<dbReference type="RefSeq" id="WP_379812004.1">
    <property type="nucleotide sequence ID" value="NZ_JBHUPC010000013.1"/>
</dbReference>
<dbReference type="SMART" id="SM00028">
    <property type="entry name" value="TPR"/>
    <property type="match status" value="4"/>
</dbReference>
<dbReference type="InterPro" id="IPR011990">
    <property type="entry name" value="TPR-like_helical_dom_sf"/>
</dbReference>
<organism evidence="3 4">
    <name type="scientific">Flavobacterium chuncheonense</name>
    <dbReference type="NCBI Taxonomy" id="2026653"/>
    <lineage>
        <taxon>Bacteria</taxon>
        <taxon>Pseudomonadati</taxon>
        <taxon>Bacteroidota</taxon>
        <taxon>Flavobacteriia</taxon>
        <taxon>Flavobacteriales</taxon>
        <taxon>Flavobacteriaceae</taxon>
        <taxon>Flavobacterium</taxon>
    </lineage>
</organism>
<sequence>MLKTFLYTALLITAFSFAQNERLAFDYMDNGEYEKAANIFEEVYKTKKQLYFSELLVCYQQLEQYDKALQFIADRKKKMNVPTMLVEEGYIYQLQKKQVEADKKYEESLEAIHDNPNYAYSLGSAFEKKVLLDWALKAYDLGQKENPNLNFDYQVALLQGQMGNLPGMIDKLLDYAYFKPESTGVVQNYLTRFIEDEASESFNNDLKKALLIRTQKNPDSYWNQFLSWYYVQHKDYGKAFIQEKAIYKRDPDSFQNIVALAQLAVADNQEETATNILQFVLDNTSDTGLQINAHHYLFKMRIAKADKAEYKTIKEELQLMIKKYGVSPYTIDLQLLLAHFEAFNLNNPSEAIAGLNTTLALPLNIRDQSKVKMELADIMLYDEKFNQAILYYAQIEENLKNDVMAHEASMKMAKANYYKKDFDWALQQVKVLKQSSSLLIANDALELFLLISDNSVQDSTKVALTAFSNADFKLFQNKKDEALKEFLELLEKNKGDDIEDEAIMKIGTIYQQKTDYDKALYYYDKILTDHKESVYTDEALYYSAEIYRKFLEDTDKAKPLYEKMIFEHPDSIYFTEARKQYRLLRGDSNL</sequence>
<dbReference type="InterPro" id="IPR019734">
    <property type="entry name" value="TPR_rpt"/>
</dbReference>